<protein>
    <submittedName>
        <fullName evidence="1">Uncharacterized protein</fullName>
    </submittedName>
</protein>
<proteinExistence type="predicted"/>
<reference evidence="1" key="1">
    <citation type="submission" date="2015-04" db="EMBL/GenBank/DDBJ databases">
        <title>The genome sequence of the plant pathogenic Rhizarian Plasmodiophora brassicae reveals insights in its biotrophic life cycle and the origin of chitin synthesis.</title>
        <authorList>
            <person name="Schwelm A."/>
            <person name="Fogelqvist J."/>
            <person name="Knaust A."/>
            <person name="Julke S."/>
            <person name="Lilja T."/>
            <person name="Dhandapani V."/>
            <person name="Bonilla-Rosso G."/>
            <person name="Karlsson M."/>
            <person name="Shevchenko A."/>
            <person name="Choi S.R."/>
            <person name="Kim H.G."/>
            <person name="Park J.Y."/>
            <person name="Lim Y.P."/>
            <person name="Ludwig-Muller J."/>
            <person name="Dixelius C."/>
        </authorList>
    </citation>
    <scope>NUCLEOTIDE SEQUENCE</scope>
    <source>
        <tissue evidence="1">Potato root galls</tissue>
    </source>
</reference>
<organism evidence="1">
    <name type="scientific">Spongospora subterranea</name>
    <dbReference type="NCBI Taxonomy" id="70186"/>
    <lineage>
        <taxon>Eukaryota</taxon>
        <taxon>Sar</taxon>
        <taxon>Rhizaria</taxon>
        <taxon>Endomyxa</taxon>
        <taxon>Phytomyxea</taxon>
        <taxon>Plasmodiophorida</taxon>
        <taxon>Plasmodiophoridae</taxon>
        <taxon>Spongospora</taxon>
    </lineage>
</organism>
<dbReference type="AlphaFoldDB" id="A0A0H5QU92"/>
<name>A0A0H5QU92_9EUKA</name>
<accession>A0A0H5QU92</accession>
<sequence length="104" mass="11592">SEGLYVLLSPQGGDIPDYVTTTMADIVVIDGVTGSEDKGLTSAVFDHSFNPERKSIMVASIAVKFNFERDKNLGICFFWSYPWTIEEYRAASSDTELFRALKTL</sequence>
<dbReference type="EMBL" id="HACM01004699">
    <property type="protein sequence ID" value="CRZ05141.1"/>
    <property type="molecule type" value="Transcribed_RNA"/>
</dbReference>
<feature type="non-terminal residue" evidence="1">
    <location>
        <position position="1"/>
    </location>
</feature>
<evidence type="ECO:0000313" key="1">
    <source>
        <dbReference type="EMBL" id="CRZ05141.1"/>
    </source>
</evidence>